<reference evidence="9" key="1">
    <citation type="submission" date="2023-03" db="EMBL/GenBank/DDBJ databases">
        <title>Chromosome-level genomes of two armyworms, Mythimna separata and Mythimna loreyi, provide insights into the biosynthesis and reception of sex pheromones.</title>
        <authorList>
            <person name="Zhao H."/>
        </authorList>
    </citation>
    <scope>NUCLEOTIDE SEQUENCE</scope>
    <source>
        <strain evidence="9">BeijingLab</strain>
        <tissue evidence="9">Pupa</tissue>
    </source>
</reference>
<keyword evidence="10" id="KW-1185">Reference proteome</keyword>
<evidence type="ECO:0000256" key="7">
    <source>
        <dbReference type="ARBA" id="ARBA00023033"/>
    </source>
</evidence>
<keyword evidence="6 8" id="KW-0560">Oxidoreductase</keyword>
<dbReference type="GO" id="GO:0004499">
    <property type="term" value="F:N,N-dimethylaniline monooxygenase activity"/>
    <property type="evidence" value="ECO:0007669"/>
    <property type="project" value="InterPro"/>
</dbReference>
<evidence type="ECO:0000256" key="2">
    <source>
        <dbReference type="ARBA" id="ARBA00009183"/>
    </source>
</evidence>
<evidence type="ECO:0000313" key="10">
    <source>
        <dbReference type="Proteomes" id="UP001231518"/>
    </source>
</evidence>
<comment type="cofactor">
    <cofactor evidence="1 8">
        <name>FAD</name>
        <dbReference type="ChEBI" id="CHEBI:57692"/>
    </cofactor>
</comment>
<evidence type="ECO:0000256" key="8">
    <source>
        <dbReference type="RuleBase" id="RU361177"/>
    </source>
</evidence>
<comment type="caution">
    <text evidence="9">The sequence shown here is derived from an EMBL/GenBank/DDBJ whole genome shotgun (WGS) entry which is preliminary data.</text>
</comment>
<dbReference type="InterPro" id="IPR000960">
    <property type="entry name" value="Flavin_mOase"/>
</dbReference>
<evidence type="ECO:0000256" key="1">
    <source>
        <dbReference type="ARBA" id="ARBA00001974"/>
    </source>
</evidence>
<evidence type="ECO:0000256" key="5">
    <source>
        <dbReference type="ARBA" id="ARBA00022857"/>
    </source>
</evidence>
<evidence type="ECO:0000256" key="4">
    <source>
        <dbReference type="ARBA" id="ARBA00022827"/>
    </source>
</evidence>
<dbReference type="GO" id="GO:0050661">
    <property type="term" value="F:NADP binding"/>
    <property type="evidence" value="ECO:0007669"/>
    <property type="project" value="InterPro"/>
</dbReference>
<keyword evidence="4 8" id="KW-0274">FAD</keyword>
<evidence type="ECO:0000256" key="3">
    <source>
        <dbReference type="ARBA" id="ARBA00022630"/>
    </source>
</evidence>
<dbReference type="EMBL" id="JARGEI010000006">
    <property type="protein sequence ID" value="KAJ8729837.1"/>
    <property type="molecule type" value="Genomic_DNA"/>
</dbReference>
<dbReference type="AlphaFoldDB" id="A0AAD7YUB1"/>
<dbReference type="PIRSF" id="PIRSF000332">
    <property type="entry name" value="FMO"/>
    <property type="match status" value="1"/>
</dbReference>
<dbReference type="SUPFAM" id="SSF51905">
    <property type="entry name" value="FAD/NAD(P)-binding domain"/>
    <property type="match status" value="2"/>
</dbReference>
<keyword evidence="3 8" id="KW-0285">Flavoprotein</keyword>
<evidence type="ECO:0000313" key="9">
    <source>
        <dbReference type="EMBL" id="KAJ8729837.1"/>
    </source>
</evidence>
<protein>
    <recommendedName>
        <fullName evidence="8">Flavin-containing monooxygenase</fullName>
        <ecNumber evidence="8">1.-.-.-</ecNumber>
    </recommendedName>
</protein>
<dbReference type="InterPro" id="IPR020946">
    <property type="entry name" value="Flavin_mOase-like"/>
</dbReference>
<comment type="similarity">
    <text evidence="2 8">Belongs to the FMO family.</text>
</comment>
<dbReference type="Gene3D" id="3.50.50.60">
    <property type="entry name" value="FAD/NAD(P)-binding domain"/>
    <property type="match status" value="2"/>
</dbReference>
<dbReference type="FunFam" id="3.50.50.60:FF:000138">
    <property type="entry name" value="Flavin-containing monooxygenase"/>
    <property type="match status" value="1"/>
</dbReference>
<dbReference type="PRINTS" id="PR00370">
    <property type="entry name" value="FMOXYGENASE"/>
</dbReference>
<name>A0AAD7YUB1_MYTSE</name>
<sequence length="441" mass="50383">MILNWGTQKAMARVCVIGAGAAGLCAARHLLEEPCVSQVDILEQAPQLGGTWVYTEDVGYDDFGLPIHTSMYKSLRTNLPKEIMGFPDFPVPESDKSYLPAKDMLAFLKLYSDKHGVTEKIKFSHHVQLVIPKQGASGELWDVTFKNMLNGDTDTREYDYVFVCNGHYNTPFIPHIPGLKEFKGDVMHSHDYRVPDVFTDKRVLVIGAGPSGMDIALELTSVSKKVVLSHHLKEHPRTVFPENLVQKPDVDRLEGNKAYFLDGSEEEIDVVFLCTGYQYNFPFLHESCDIVVEDNCVEPLYKHVVNMNHLSMCFIGVPYYVCAFSMFDLQVRYYVRSMNGTFSLPSPEQMAEHWEEEKRDRAARGYTKRQAHMMGPDQEKYYASLATEAKTKTLPSVMTKIRDESSIRFLHNLKHYRQDVYKIIDDDTYEIISDGKREVIC</sequence>
<proteinExistence type="inferred from homology"/>
<gene>
    <name evidence="9" type="ORF">PYW07_016875</name>
</gene>
<dbReference type="InterPro" id="IPR050346">
    <property type="entry name" value="FMO-like"/>
</dbReference>
<dbReference type="Pfam" id="PF00743">
    <property type="entry name" value="FMO-like"/>
    <property type="match status" value="2"/>
</dbReference>
<accession>A0AAD7YUB1</accession>
<organism evidence="9 10">
    <name type="scientific">Mythimna separata</name>
    <name type="common">Oriental armyworm</name>
    <name type="synonym">Pseudaletia separata</name>
    <dbReference type="NCBI Taxonomy" id="271217"/>
    <lineage>
        <taxon>Eukaryota</taxon>
        <taxon>Metazoa</taxon>
        <taxon>Ecdysozoa</taxon>
        <taxon>Arthropoda</taxon>
        <taxon>Hexapoda</taxon>
        <taxon>Insecta</taxon>
        <taxon>Pterygota</taxon>
        <taxon>Neoptera</taxon>
        <taxon>Endopterygota</taxon>
        <taxon>Lepidoptera</taxon>
        <taxon>Glossata</taxon>
        <taxon>Ditrysia</taxon>
        <taxon>Noctuoidea</taxon>
        <taxon>Noctuidae</taxon>
        <taxon>Noctuinae</taxon>
        <taxon>Hadenini</taxon>
        <taxon>Mythimna</taxon>
    </lineage>
</organism>
<dbReference type="Proteomes" id="UP001231518">
    <property type="component" value="Chromosome 9"/>
</dbReference>
<dbReference type="GO" id="GO:0050660">
    <property type="term" value="F:flavin adenine dinucleotide binding"/>
    <property type="evidence" value="ECO:0007669"/>
    <property type="project" value="InterPro"/>
</dbReference>
<keyword evidence="7 8" id="KW-0503">Monooxygenase</keyword>
<dbReference type="InterPro" id="IPR036188">
    <property type="entry name" value="FAD/NAD-bd_sf"/>
</dbReference>
<evidence type="ECO:0000256" key="6">
    <source>
        <dbReference type="ARBA" id="ARBA00023002"/>
    </source>
</evidence>
<dbReference type="PANTHER" id="PTHR23023">
    <property type="entry name" value="DIMETHYLANILINE MONOOXYGENASE"/>
    <property type="match status" value="1"/>
</dbReference>
<keyword evidence="5" id="KW-0521">NADP</keyword>
<dbReference type="EC" id="1.-.-.-" evidence="8"/>